<dbReference type="AlphaFoldDB" id="A0AAN4VZ07"/>
<evidence type="ECO:0000259" key="1">
    <source>
        <dbReference type="SMART" id="SM00860"/>
    </source>
</evidence>
<gene>
    <name evidence="2" type="ORF">PEDI_32130</name>
</gene>
<reference evidence="2 3" key="1">
    <citation type="submission" date="2021-12" db="EMBL/GenBank/DDBJ databases">
        <title>Genome sequencing of bacteria with rrn-lacking chromosome and rrn-plasmid.</title>
        <authorList>
            <person name="Anda M."/>
            <person name="Iwasaki W."/>
        </authorList>
    </citation>
    <scope>NUCLEOTIDE SEQUENCE [LARGE SCALE GENOMIC DNA]</scope>
    <source>
        <strain evidence="2 3">NBRC 15940</strain>
    </source>
</reference>
<sequence length="269" mass="31171">MTEFEIDRLEKSINTKLPDWYKEFLLNYPEDLVGLGAPYNTVSELSLPNQTDRLIEISDYEDSPDNILIIGIDGIGNFYYVILDNNDTRIYLFDHEAPSFIDNNEDMIDWGNSYDLVFENLNELISHLKENLTEDELDDSNTAGIEYLQPSEVVVLIECEMKDEWQNNRNLEVADSYPYSINNSEVIKLLKVESTLFEGYPEDYTISYSYLVSVDKFGEIIDADFLGGDNMRITDDVNENIKNLKFEAGTRNNIPVDSYTIVRYNFKMK</sequence>
<dbReference type="Proteomes" id="UP001310022">
    <property type="component" value="Unassembled WGS sequence"/>
</dbReference>
<accession>A0AAN4VZ07</accession>
<keyword evidence="3" id="KW-1185">Reference proteome</keyword>
<dbReference type="SUPFAM" id="SSF160631">
    <property type="entry name" value="SMI1/KNR4-like"/>
    <property type="match status" value="1"/>
</dbReference>
<evidence type="ECO:0000313" key="3">
    <source>
        <dbReference type="Proteomes" id="UP001310022"/>
    </source>
</evidence>
<organism evidence="2 3">
    <name type="scientific">Persicobacter diffluens</name>
    <dbReference type="NCBI Taxonomy" id="981"/>
    <lineage>
        <taxon>Bacteria</taxon>
        <taxon>Pseudomonadati</taxon>
        <taxon>Bacteroidota</taxon>
        <taxon>Cytophagia</taxon>
        <taxon>Cytophagales</taxon>
        <taxon>Persicobacteraceae</taxon>
        <taxon>Persicobacter</taxon>
    </lineage>
</organism>
<name>A0AAN4VZ07_9BACT</name>
<dbReference type="RefSeq" id="WP_338237909.1">
    <property type="nucleotide sequence ID" value="NZ_BQKE01000002.1"/>
</dbReference>
<dbReference type="SMART" id="SM00860">
    <property type="entry name" value="SMI1_KNR4"/>
    <property type="match status" value="1"/>
</dbReference>
<dbReference type="EMBL" id="BQKE01000002">
    <property type="protein sequence ID" value="GJM62661.1"/>
    <property type="molecule type" value="Genomic_DNA"/>
</dbReference>
<comment type="caution">
    <text evidence="2">The sequence shown here is derived from an EMBL/GenBank/DDBJ whole genome shotgun (WGS) entry which is preliminary data.</text>
</comment>
<evidence type="ECO:0000313" key="2">
    <source>
        <dbReference type="EMBL" id="GJM62661.1"/>
    </source>
</evidence>
<dbReference type="InterPro" id="IPR018958">
    <property type="entry name" value="Knr4/Smi1-like_dom"/>
</dbReference>
<dbReference type="Pfam" id="PF09346">
    <property type="entry name" value="SMI1_KNR4"/>
    <property type="match status" value="1"/>
</dbReference>
<protein>
    <recommendedName>
        <fullName evidence="1">Knr4/Smi1-like domain-containing protein</fullName>
    </recommendedName>
</protein>
<proteinExistence type="predicted"/>
<dbReference type="InterPro" id="IPR037883">
    <property type="entry name" value="Knr4/Smi1-like_sf"/>
</dbReference>
<dbReference type="Gene3D" id="3.40.1580.10">
    <property type="entry name" value="SMI1/KNR4-like"/>
    <property type="match status" value="1"/>
</dbReference>
<feature type="domain" description="Knr4/Smi1-like" evidence="1">
    <location>
        <begin position="1"/>
        <end position="127"/>
    </location>
</feature>